<evidence type="ECO:0000313" key="3">
    <source>
        <dbReference type="EMBL" id="GAQ89793.1"/>
    </source>
</evidence>
<dbReference type="AlphaFoldDB" id="A0A1Y1IGM4"/>
<evidence type="ECO:0000313" key="4">
    <source>
        <dbReference type="Proteomes" id="UP000054558"/>
    </source>
</evidence>
<feature type="signal peptide" evidence="1">
    <location>
        <begin position="1"/>
        <end position="24"/>
    </location>
</feature>
<reference evidence="3 4" key="1">
    <citation type="journal article" date="2014" name="Nat. Commun.">
        <title>Klebsormidium flaccidum genome reveals primary factors for plant terrestrial adaptation.</title>
        <authorList>
            <person name="Hori K."/>
            <person name="Maruyama F."/>
            <person name="Fujisawa T."/>
            <person name="Togashi T."/>
            <person name="Yamamoto N."/>
            <person name="Seo M."/>
            <person name="Sato S."/>
            <person name="Yamada T."/>
            <person name="Mori H."/>
            <person name="Tajima N."/>
            <person name="Moriyama T."/>
            <person name="Ikeuchi M."/>
            <person name="Watanabe M."/>
            <person name="Wada H."/>
            <person name="Kobayashi K."/>
            <person name="Saito M."/>
            <person name="Masuda T."/>
            <person name="Sasaki-Sekimoto Y."/>
            <person name="Mashiguchi K."/>
            <person name="Awai K."/>
            <person name="Shimojima M."/>
            <person name="Masuda S."/>
            <person name="Iwai M."/>
            <person name="Nobusawa T."/>
            <person name="Narise T."/>
            <person name="Kondo S."/>
            <person name="Saito H."/>
            <person name="Sato R."/>
            <person name="Murakawa M."/>
            <person name="Ihara Y."/>
            <person name="Oshima-Yamada Y."/>
            <person name="Ohtaka K."/>
            <person name="Satoh M."/>
            <person name="Sonobe K."/>
            <person name="Ishii M."/>
            <person name="Ohtani R."/>
            <person name="Kanamori-Sato M."/>
            <person name="Honoki R."/>
            <person name="Miyazaki D."/>
            <person name="Mochizuki H."/>
            <person name="Umetsu J."/>
            <person name="Higashi K."/>
            <person name="Shibata D."/>
            <person name="Kamiya Y."/>
            <person name="Sato N."/>
            <person name="Nakamura Y."/>
            <person name="Tabata S."/>
            <person name="Ida S."/>
            <person name="Kurokawa K."/>
            <person name="Ohta H."/>
        </authorList>
    </citation>
    <scope>NUCLEOTIDE SEQUENCE [LARGE SCALE GENOMIC DNA]</scope>
    <source>
        <strain evidence="3 4">NIES-2285</strain>
    </source>
</reference>
<dbReference type="SUPFAM" id="SSF63829">
    <property type="entry name" value="Calcium-dependent phosphotriesterase"/>
    <property type="match status" value="1"/>
</dbReference>
<feature type="domain" description="SMP-30/Gluconolactonase/LRE-like region" evidence="2">
    <location>
        <begin position="156"/>
        <end position="282"/>
    </location>
</feature>
<dbReference type="EMBL" id="DF237512">
    <property type="protein sequence ID" value="GAQ89793.1"/>
    <property type="molecule type" value="Genomic_DNA"/>
</dbReference>
<dbReference type="InterPro" id="IPR013658">
    <property type="entry name" value="SGL"/>
</dbReference>
<feature type="chain" id="PRO_5013141280" description="SMP-30/Gluconolactonase/LRE-like region domain-containing protein" evidence="1">
    <location>
        <begin position="25"/>
        <end position="371"/>
    </location>
</feature>
<dbReference type="InterPro" id="IPR051262">
    <property type="entry name" value="SMP-30/CGR1_Lactonase"/>
</dbReference>
<name>A0A1Y1IGM4_KLENI</name>
<sequence length="371" mass="39329">MAVPKRCALWLFCLLLAGSRLAAAKKAQAAFGDREVLSTFPSNPGFPEGVAVFKDKAYVCGAATSQGTANRNPSTITITDLKTGAVNTVFVSGEDTTKEHQLSCCIVAPTEINGNGKKNSEEHHSLYVMSPQLGILRFDLKYLQQSLYAPPPAGGWIVGNDLIFDRQRRLFVTESNPTPIRGGGKLWMIPPGGGPPTVWLEGDPLATGFPNGLDLSPDGQKLYLTVSTTISPELGNGIVYSLPITAQPPATSALQVVHAYTNGEIPDGIRFGASGNLYVALALTPSAAPSDVLGGIDVLSPDGFPLTRLLTSNGQGPNYLNPANIAFDDKRKSVLVTNHYLACNASSPAQIDSCNFNVIRVYVGDKGVDQN</sequence>
<protein>
    <recommendedName>
        <fullName evidence="2">SMP-30/Gluconolactonase/LRE-like region domain-containing protein</fullName>
    </recommendedName>
</protein>
<dbReference type="Gene3D" id="2.120.10.30">
    <property type="entry name" value="TolB, C-terminal domain"/>
    <property type="match status" value="1"/>
</dbReference>
<dbReference type="Pfam" id="PF08450">
    <property type="entry name" value="SGL"/>
    <property type="match status" value="1"/>
</dbReference>
<proteinExistence type="predicted"/>
<keyword evidence="1" id="KW-0732">Signal</keyword>
<keyword evidence="4" id="KW-1185">Reference proteome</keyword>
<organism evidence="3 4">
    <name type="scientific">Klebsormidium nitens</name>
    <name type="common">Green alga</name>
    <name type="synonym">Ulothrix nitens</name>
    <dbReference type="NCBI Taxonomy" id="105231"/>
    <lineage>
        <taxon>Eukaryota</taxon>
        <taxon>Viridiplantae</taxon>
        <taxon>Streptophyta</taxon>
        <taxon>Klebsormidiophyceae</taxon>
        <taxon>Klebsormidiales</taxon>
        <taxon>Klebsormidiaceae</taxon>
        <taxon>Klebsormidium</taxon>
    </lineage>
</organism>
<gene>
    <name evidence="3" type="ORF">KFL_005630060</name>
</gene>
<dbReference type="Proteomes" id="UP000054558">
    <property type="component" value="Unassembled WGS sequence"/>
</dbReference>
<dbReference type="PANTHER" id="PTHR47572">
    <property type="entry name" value="LIPOPROTEIN-RELATED"/>
    <property type="match status" value="1"/>
</dbReference>
<evidence type="ECO:0000259" key="2">
    <source>
        <dbReference type="Pfam" id="PF08450"/>
    </source>
</evidence>
<dbReference type="PANTHER" id="PTHR47572:SF5">
    <property type="entry name" value="BLR2277 PROTEIN"/>
    <property type="match status" value="1"/>
</dbReference>
<accession>A0A1Y1IGM4</accession>
<dbReference type="OMA" id="HANSCIA"/>
<evidence type="ECO:0000256" key="1">
    <source>
        <dbReference type="SAM" id="SignalP"/>
    </source>
</evidence>
<dbReference type="InterPro" id="IPR011042">
    <property type="entry name" value="6-blade_b-propeller_TolB-like"/>
</dbReference>